<reference evidence="2" key="1">
    <citation type="submission" date="2015-07" db="EMBL/GenBank/DDBJ databases">
        <title>Complete genome sequence and phylogenetic analysis of Limnochorda pilosa.</title>
        <authorList>
            <person name="Watanabe M."/>
            <person name="Kojima H."/>
            <person name="Fukui M."/>
        </authorList>
    </citation>
    <scope>NUCLEOTIDE SEQUENCE [LARGE SCALE GENOMIC DNA]</scope>
    <source>
        <strain evidence="2">HC45</strain>
    </source>
</reference>
<evidence type="ECO:0000313" key="2">
    <source>
        <dbReference type="Proteomes" id="UP000065807"/>
    </source>
</evidence>
<evidence type="ECO:0008006" key="3">
    <source>
        <dbReference type="Google" id="ProtNLM"/>
    </source>
</evidence>
<reference evidence="2" key="2">
    <citation type="journal article" date="2016" name="Int. J. Syst. Evol. Microbiol.">
        <title>Complete genome sequence and cell structure of Limnochorda pilosa, a Gram-negative spore-former within the phylum Firmicutes.</title>
        <authorList>
            <person name="Watanabe M."/>
            <person name="Kojima H."/>
            <person name="Fukui M."/>
        </authorList>
    </citation>
    <scope>NUCLEOTIDE SEQUENCE [LARGE SCALE GENOMIC DNA]</scope>
    <source>
        <strain evidence="2">HC45</strain>
    </source>
</reference>
<dbReference type="RefSeq" id="WP_068141015.1">
    <property type="nucleotide sequence ID" value="NZ_AP014924.1"/>
</dbReference>
<keyword evidence="2" id="KW-1185">Reference proteome</keyword>
<dbReference type="AlphaFoldDB" id="A0A0K2SQU4"/>
<dbReference type="OrthoDB" id="7063737at2"/>
<organism evidence="1 2">
    <name type="scientific">Limnochorda pilosa</name>
    <dbReference type="NCBI Taxonomy" id="1555112"/>
    <lineage>
        <taxon>Bacteria</taxon>
        <taxon>Bacillati</taxon>
        <taxon>Bacillota</taxon>
        <taxon>Limnochordia</taxon>
        <taxon>Limnochordales</taxon>
        <taxon>Limnochordaceae</taxon>
        <taxon>Limnochorda</taxon>
    </lineage>
</organism>
<accession>A0A0K2SQU4</accession>
<gene>
    <name evidence="1" type="ORF">LIP_3566</name>
</gene>
<dbReference type="KEGG" id="lpil:LIP_3566"/>
<evidence type="ECO:0000313" key="1">
    <source>
        <dbReference type="EMBL" id="BAS29377.1"/>
    </source>
</evidence>
<dbReference type="STRING" id="1555112.LIP_3566"/>
<dbReference type="EMBL" id="AP014924">
    <property type="protein sequence ID" value="BAS29377.1"/>
    <property type="molecule type" value="Genomic_DNA"/>
</dbReference>
<proteinExistence type="predicted"/>
<sequence length="180" mass="20634">MSKEGFSLPSDTDRFFVGEDRSRNAVIRRQPFKMHTYIEAYKDAADTLVASTRGDWSRMDLLVFPIAYCYRQHFELQLKAALKAARRVLGPRRPTEPTHNLAALWRSLRSIIEELDAGDRKDLDTVTRLIGELNEVDPNSEAFRYPTSKSGAPWFPDSRVIDLENLRAVADKLSCFLWAV</sequence>
<name>A0A0K2SQU4_LIMPI</name>
<protein>
    <recommendedName>
        <fullName evidence="3">HEPN domain-containing protein</fullName>
    </recommendedName>
</protein>
<dbReference type="Proteomes" id="UP000065807">
    <property type="component" value="Chromosome"/>
</dbReference>